<dbReference type="EMBL" id="BAAAQW010000003">
    <property type="protein sequence ID" value="GAA2198732.1"/>
    <property type="molecule type" value="Genomic_DNA"/>
</dbReference>
<evidence type="ECO:0000313" key="2">
    <source>
        <dbReference type="EMBL" id="GAA2198732.1"/>
    </source>
</evidence>
<evidence type="ECO:0000256" key="1">
    <source>
        <dbReference type="SAM" id="Phobius"/>
    </source>
</evidence>
<sequence>MNGRSPTAASALDPTQWAWYREFGGLPAVPVGTRRRNRRIARKAVFRGGALLALAGAAVVVSALLTVLGVIDPLVELAFGWLVLAVLPACLASLGVTAVRARRRNMTAASRCARAERILGDAAPETATVAALLESLLSIPGTEIFHSLRLGGAAPASADHAVVRGNIVFLLEAQRRPGRPSSLHSAADEFKALLGPDIEVIPVMLVHPQRAMPCPTISADGVHLASVGQALERIGDTLAYSFGDWRMRPDVRASLVSTLA</sequence>
<reference evidence="2 3" key="1">
    <citation type="journal article" date="2019" name="Int. J. Syst. Evol. Microbiol.">
        <title>The Global Catalogue of Microorganisms (GCM) 10K type strain sequencing project: providing services to taxonomists for standard genome sequencing and annotation.</title>
        <authorList>
            <consortium name="The Broad Institute Genomics Platform"/>
            <consortium name="The Broad Institute Genome Sequencing Center for Infectious Disease"/>
            <person name="Wu L."/>
            <person name="Ma J."/>
        </authorList>
    </citation>
    <scope>NUCLEOTIDE SEQUENCE [LARGE SCALE GENOMIC DNA]</scope>
    <source>
        <strain evidence="2 3">JCM 16034</strain>
    </source>
</reference>
<dbReference type="RefSeq" id="WP_344298810.1">
    <property type="nucleotide sequence ID" value="NZ_BAAAQW010000003.1"/>
</dbReference>
<feature type="transmembrane region" description="Helical" evidence="1">
    <location>
        <begin position="77"/>
        <end position="99"/>
    </location>
</feature>
<keyword evidence="1" id="KW-1133">Transmembrane helix</keyword>
<name>A0ABN3BR65_9MICC</name>
<gene>
    <name evidence="2" type="ORF">GCM10009849_12540</name>
</gene>
<evidence type="ECO:0000313" key="3">
    <source>
        <dbReference type="Proteomes" id="UP001500432"/>
    </source>
</evidence>
<comment type="caution">
    <text evidence="2">The sequence shown here is derived from an EMBL/GenBank/DDBJ whole genome shotgun (WGS) entry which is preliminary data.</text>
</comment>
<keyword evidence="3" id="KW-1185">Reference proteome</keyword>
<evidence type="ECO:0008006" key="4">
    <source>
        <dbReference type="Google" id="ProtNLM"/>
    </source>
</evidence>
<feature type="transmembrane region" description="Helical" evidence="1">
    <location>
        <begin position="44"/>
        <end position="71"/>
    </location>
</feature>
<organism evidence="2 3">
    <name type="scientific">Sinomonas flava</name>
    <dbReference type="NCBI Taxonomy" id="496857"/>
    <lineage>
        <taxon>Bacteria</taxon>
        <taxon>Bacillati</taxon>
        <taxon>Actinomycetota</taxon>
        <taxon>Actinomycetes</taxon>
        <taxon>Micrococcales</taxon>
        <taxon>Micrococcaceae</taxon>
        <taxon>Sinomonas</taxon>
    </lineage>
</organism>
<keyword evidence="1" id="KW-0812">Transmembrane</keyword>
<protein>
    <recommendedName>
        <fullName evidence="4">NERD domain-containing protein</fullName>
    </recommendedName>
</protein>
<accession>A0ABN3BR65</accession>
<dbReference type="Proteomes" id="UP001500432">
    <property type="component" value="Unassembled WGS sequence"/>
</dbReference>
<keyword evidence="1" id="KW-0472">Membrane</keyword>
<proteinExistence type="predicted"/>